<name>A0A318HRN8_BURPY</name>
<dbReference type="InterPro" id="IPR015422">
    <property type="entry name" value="PyrdxlP-dep_Trfase_small"/>
</dbReference>
<dbReference type="InterPro" id="IPR015424">
    <property type="entry name" value="PyrdxlP-dep_Trfase"/>
</dbReference>
<proteinExistence type="inferred from homology"/>
<organism evidence="5 6">
    <name type="scientific">Burkholderia pyrrocinia</name>
    <name type="common">Pseudomonas pyrrocinia</name>
    <dbReference type="NCBI Taxonomy" id="60550"/>
    <lineage>
        <taxon>Bacteria</taxon>
        <taxon>Pseudomonadati</taxon>
        <taxon>Pseudomonadota</taxon>
        <taxon>Betaproteobacteria</taxon>
        <taxon>Burkholderiales</taxon>
        <taxon>Burkholderiaceae</taxon>
        <taxon>Burkholderia</taxon>
        <taxon>Burkholderia cepacia complex</taxon>
    </lineage>
</organism>
<dbReference type="InterPro" id="IPR000277">
    <property type="entry name" value="Cys/Met-Metab_PyrdxlP-dep_enz"/>
</dbReference>
<dbReference type="GO" id="GO:0005737">
    <property type="term" value="C:cytoplasm"/>
    <property type="evidence" value="ECO:0007669"/>
    <property type="project" value="TreeGrafter"/>
</dbReference>
<evidence type="ECO:0000256" key="4">
    <source>
        <dbReference type="RuleBase" id="RU362118"/>
    </source>
</evidence>
<dbReference type="GO" id="GO:0019343">
    <property type="term" value="P:cysteine biosynthetic process via cystathionine"/>
    <property type="evidence" value="ECO:0007669"/>
    <property type="project" value="TreeGrafter"/>
</dbReference>
<dbReference type="GO" id="GO:0030170">
    <property type="term" value="F:pyridoxal phosphate binding"/>
    <property type="evidence" value="ECO:0007669"/>
    <property type="project" value="InterPro"/>
</dbReference>
<evidence type="ECO:0000313" key="6">
    <source>
        <dbReference type="Proteomes" id="UP000247755"/>
    </source>
</evidence>
<dbReference type="AlphaFoldDB" id="A0A318HRN8"/>
<dbReference type="EMBL" id="QJJY01000064">
    <property type="protein sequence ID" value="PXX21039.1"/>
    <property type="molecule type" value="Genomic_DNA"/>
</dbReference>
<gene>
    <name evidence="5" type="ORF">NA66_10643</name>
</gene>
<feature type="modified residue" description="N6-(pyridoxal phosphate)lysine" evidence="3">
    <location>
        <position position="220"/>
    </location>
</feature>
<protein>
    <submittedName>
        <fullName evidence="5">Cystathionine gamma-synthase/cystathionine gamma-lyase/methionine-gamma-lyase</fullName>
    </submittedName>
</protein>
<dbReference type="PANTHER" id="PTHR11808">
    <property type="entry name" value="TRANS-SULFURATION ENZYME FAMILY MEMBER"/>
    <property type="match status" value="1"/>
</dbReference>
<evidence type="ECO:0000256" key="1">
    <source>
        <dbReference type="ARBA" id="ARBA00001933"/>
    </source>
</evidence>
<dbReference type="Pfam" id="PF01053">
    <property type="entry name" value="Cys_Met_Meta_PP"/>
    <property type="match status" value="1"/>
</dbReference>
<sequence>MIDLTPDTPSLNLALRGPSSRAIHLGQHEEGPTQFPVPPLVTQSARLLESFDEGQALLRGERGPNIAYQRYANPTTLVLEAKFRALERCQYSLAVNSGMTASMMVLRALLGTGDHVMMLDQAFYETREQLAREAASRGIRVSWIRGATPEAFEDAYDQATRLVYVETPTNPTLHDVDLHTLSVWCESRRCLLVVDNTMLTPLGQDPLSLGADLTLYSLTKHLNGHGDMVGGMICTNRAGLYDKLKAFRDIDGLTLDPFSAWLAIRGLRTLPVRLRRHASNALAVTQMLTREYPGLAWGSVWTTPHARQNGVSLQLNTGLMFIDFRVRSMAMRFVSALKLIRLAPTFGNLESLCYCHAGFADADDSAFDALGIPAGLVRLSIGLEDVSDLLADIRQALDASGWTPFLSHVVAPPAPGSWSPDSSAVGHERSSRR</sequence>
<dbReference type="GO" id="GO:0004123">
    <property type="term" value="F:cystathionine gamma-lyase activity"/>
    <property type="evidence" value="ECO:0007669"/>
    <property type="project" value="TreeGrafter"/>
</dbReference>
<dbReference type="Proteomes" id="UP000247755">
    <property type="component" value="Unassembled WGS sequence"/>
</dbReference>
<comment type="similarity">
    <text evidence="4">Belongs to the trans-sulfuration enzymes family.</text>
</comment>
<keyword evidence="2 3" id="KW-0663">Pyridoxal phosphate</keyword>
<dbReference type="FunFam" id="3.40.640.10:FF:000046">
    <property type="entry name" value="Cystathionine gamma-lyase"/>
    <property type="match status" value="1"/>
</dbReference>
<reference evidence="5 6" key="1">
    <citation type="submission" date="2018-05" db="EMBL/GenBank/DDBJ databases">
        <title>Comparative genomics of bacterial root endophytes of switchgrass collected from native prairies over two seasons.</title>
        <authorList>
            <person name="Tang Y."/>
        </authorList>
    </citation>
    <scope>NUCLEOTIDE SEQUENCE [LARGE SCALE GENOMIC DNA]</scope>
    <source>
        <strain evidence="5 6">NFIX32</strain>
    </source>
</reference>
<dbReference type="GO" id="GO:0019346">
    <property type="term" value="P:transsulfuration"/>
    <property type="evidence" value="ECO:0007669"/>
    <property type="project" value="InterPro"/>
</dbReference>
<evidence type="ECO:0000256" key="3">
    <source>
        <dbReference type="PIRSR" id="PIRSR001434-2"/>
    </source>
</evidence>
<dbReference type="RefSeq" id="WP_072445448.1">
    <property type="nucleotide sequence ID" value="NZ_CADFDT010000048.1"/>
</dbReference>
<dbReference type="Gene3D" id="3.40.640.10">
    <property type="entry name" value="Type I PLP-dependent aspartate aminotransferase-like (Major domain)"/>
    <property type="match status" value="1"/>
</dbReference>
<keyword evidence="5" id="KW-0456">Lyase</keyword>
<evidence type="ECO:0000313" key="5">
    <source>
        <dbReference type="EMBL" id="PXX21039.1"/>
    </source>
</evidence>
<dbReference type="InterPro" id="IPR015421">
    <property type="entry name" value="PyrdxlP-dep_Trfase_major"/>
</dbReference>
<dbReference type="PIRSF" id="PIRSF001434">
    <property type="entry name" value="CGS"/>
    <property type="match status" value="1"/>
</dbReference>
<comment type="caution">
    <text evidence="5">The sequence shown here is derived from an EMBL/GenBank/DDBJ whole genome shotgun (WGS) entry which is preliminary data.</text>
</comment>
<dbReference type="SUPFAM" id="SSF53383">
    <property type="entry name" value="PLP-dependent transferases"/>
    <property type="match status" value="1"/>
</dbReference>
<dbReference type="Gene3D" id="3.90.1150.10">
    <property type="entry name" value="Aspartate Aminotransferase, domain 1"/>
    <property type="match status" value="1"/>
</dbReference>
<evidence type="ECO:0000256" key="2">
    <source>
        <dbReference type="ARBA" id="ARBA00022898"/>
    </source>
</evidence>
<comment type="cofactor">
    <cofactor evidence="1 4">
        <name>pyridoxal 5'-phosphate</name>
        <dbReference type="ChEBI" id="CHEBI:597326"/>
    </cofactor>
</comment>
<dbReference type="PANTHER" id="PTHR11808:SF85">
    <property type="entry name" value="CYSTATHIONINE GAMMA-LYASE-RELATED"/>
    <property type="match status" value="1"/>
</dbReference>
<accession>A0A318HRN8</accession>